<evidence type="ECO:0000313" key="2">
    <source>
        <dbReference type="Proteomes" id="UP000043437"/>
    </source>
</evidence>
<name>A0A0K2Y467_9HELI</name>
<evidence type="ECO:0000313" key="1">
    <source>
        <dbReference type="EMBL" id="CRF52644.1"/>
    </source>
</evidence>
<proteinExistence type="predicted"/>
<organism evidence="1 2">
    <name type="scientific">Helicobacter ailurogastricus</name>
    <dbReference type="NCBI Taxonomy" id="1578720"/>
    <lineage>
        <taxon>Bacteria</taxon>
        <taxon>Pseudomonadati</taxon>
        <taxon>Campylobacterota</taxon>
        <taxon>Epsilonproteobacteria</taxon>
        <taxon>Campylobacterales</taxon>
        <taxon>Helicobacteraceae</taxon>
        <taxon>Helicobacter</taxon>
    </lineage>
</organism>
<reference evidence="2" key="1">
    <citation type="submission" date="2014-12" db="EMBL/GenBank/DDBJ databases">
        <authorList>
            <person name="Jaenicke S."/>
        </authorList>
    </citation>
    <scope>NUCLEOTIDE SEQUENCE [LARGE SCALE GENOMIC DNA]</scope>
</reference>
<protein>
    <submittedName>
        <fullName evidence="1">Uncharacterized protein</fullName>
    </submittedName>
</protein>
<gene>
    <name evidence="1" type="ORF">HAL07_11090</name>
</gene>
<accession>A0A0K2Y467</accession>
<dbReference type="RefSeq" id="WP_274377886.1">
    <property type="nucleotide sequence ID" value="NZ_BSWP01000026.1"/>
</dbReference>
<dbReference type="AlphaFoldDB" id="A0A0K2Y467"/>
<dbReference type="EMBL" id="CDMG01000009">
    <property type="protein sequence ID" value="CRF52644.1"/>
    <property type="molecule type" value="Genomic_DNA"/>
</dbReference>
<dbReference type="Proteomes" id="UP000043437">
    <property type="component" value="Unassembled WGS sequence"/>
</dbReference>
<dbReference type="GeneID" id="82132583"/>
<sequence>MGIHPNKIENFLNDLTASFSEELLEYANHLLDKRLAGEGPTN</sequence>